<dbReference type="STRING" id="883161.HMPREF9306_01658"/>
<reference evidence="9 10" key="1">
    <citation type="submission" date="2013-04" db="EMBL/GenBank/DDBJ databases">
        <title>The Genome Sequence of Propionimicrobium lymphophilum ACS-093-V-SCH5.</title>
        <authorList>
            <consortium name="The Broad Institute Genomics Platform"/>
            <person name="Earl A."/>
            <person name="Ward D."/>
            <person name="Feldgarden M."/>
            <person name="Gevers D."/>
            <person name="Saerens B."/>
            <person name="Vaneechoutte M."/>
            <person name="Walker B."/>
            <person name="Young S."/>
            <person name="Zeng Q."/>
            <person name="Gargeya S."/>
            <person name="Fitzgerald M."/>
            <person name="Haas B."/>
            <person name="Abouelleil A."/>
            <person name="Allen A.W."/>
            <person name="Alvarado L."/>
            <person name="Arachchi H.M."/>
            <person name="Berlin A.M."/>
            <person name="Chapman S.B."/>
            <person name="Gainer-Dewar J."/>
            <person name="Goldberg J."/>
            <person name="Griggs A."/>
            <person name="Gujja S."/>
            <person name="Hansen M."/>
            <person name="Howarth C."/>
            <person name="Imamovic A."/>
            <person name="Ireland A."/>
            <person name="Larimer J."/>
            <person name="McCowan C."/>
            <person name="Murphy C."/>
            <person name="Pearson M."/>
            <person name="Poon T.W."/>
            <person name="Priest M."/>
            <person name="Roberts A."/>
            <person name="Saif S."/>
            <person name="Shea T."/>
            <person name="Sisk P."/>
            <person name="Sykes S."/>
            <person name="Wortman J."/>
            <person name="Nusbaum C."/>
            <person name="Birren B."/>
        </authorList>
    </citation>
    <scope>NUCLEOTIDE SEQUENCE [LARGE SCALE GENOMIC DNA]</scope>
    <source>
        <strain evidence="9 10">ACS-093-V-SCH5</strain>
    </source>
</reference>
<dbReference type="HAMAP" id="MF_00218">
    <property type="entry name" value="URO_D"/>
    <property type="match status" value="1"/>
</dbReference>
<feature type="site" description="Transition state stabilizer" evidence="7">
    <location>
        <position position="347"/>
    </location>
</feature>
<feature type="binding site" evidence="7">
    <location>
        <position position="591"/>
    </location>
    <ligand>
        <name>substrate</name>
    </ligand>
</feature>
<evidence type="ECO:0000313" key="9">
    <source>
        <dbReference type="EMBL" id="EPD32094.1"/>
    </source>
</evidence>
<comment type="caution">
    <text evidence="7">Lacks conserved residue(s) required for the propagation of feature annotation.</text>
</comment>
<dbReference type="GO" id="GO:0005829">
    <property type="term" value="C:cytosol"/>
    <property type="evidence" value="ECO:0007669"/>
    <property type="project" value="TreeGrafter"/>
</dbReference>
<dbReference type="AlphaFoldDB" id="S2WWG3"/>
<dbReference type="EMBL" id="AGZR01000009">
    <property type="protein sequence ID" value="EPD32094.1"/>
    <property type="molecule type" value="Genomic_DNA"/>
</dbReference>
<keyword evidence="5 7" id="KW-0456">Lyase</keyword>
<evidence type="ECO:0000313" key="10">
    <source>
        <dbReference type="Proteomes" id="UP000014417"/>
    </source>
</evidence>
<feature type="binding site" evidence="7">
    <location>
        <position position="347"/>
    </location>
    <ligand>
        <name>substrate</name>
    </ligand>
</feature>
<comment type="similarity">
    <text evidence="2 7">Belongs to the uroporphyrinogen decarboxylase family.</text>
</comment>
<evidence type="ECO:0000256" key="7">
    <source>
        <dbReference type="HAMAP-Rule" id="MF_00218"/>
    </source>
</evidence>
<feature type="domain" description="Uroporphyrinogen decarboxylase (URO-D)" evidence="8">
    <location>
        <begin position="410"/>
        <end position="426"/>
    </location>
</feature>
<dbReference type="InterPro" id="IPR038071">
    <property type="entry name" value="UROD/MetE-like_sf"/>
</dbReference>
<dbReference type="InterPro" id="IPR006361">
    <property type="entry name" value="Uroporphyrinogen_deCO2ase_HemE"/>
</dbReference>
<dbReference type="Pfam" id="PF02602">
    <property type="entry name" value="HEM4"/>
    <property type="match status" value="1"/>
</dbReference>
<dbReference type="Gene3D" id="3.40.50.10090">
    <property type="match status" value="2"/>
</dbReference>
<sequence length="614" mass="65770">MTTSGLIKPVLLIRPDHNQNDAAALKNAGLSVLVDPYLIIHPSEDDAPARRLFETLKTAGEGDWLAITSPRTMPNWAQIVGEKLYDVLDSARVRGLKVAAVGQRSASGLNADVIGNRDGTALAEMMIAENETARALIPQSAIARKELGEVLESAGWQVDKAPVYETSIIAGEPISAGAVRCGNISSVLLRSPSAVEALCKLTGAGATKIKAFAVGPTTQAAAKEAGLDVVDVELGNATSVAKTIAAELKKPAFEFKGIPDSDQLPAYHPMLTGLTSESALIRNYRGNRTARPAVWFMRQAGRSLPEYRALREGTDMLESCLDPELAAEITLQPVRRHGLDAAILFSDIVVPARLAGLPVHIEPGVGPVCDTPIRSAEDVAALKELTPEQVEPVSRAAQIAVGELNTTPLIGFAGAPFTVASYLIEGKPSRNLPLTRKMMSEDPETWHRLLDWVARCTVTFLREQAKAGASALQLFDSWAGRLAPHEYREFSKPHSAQVLKGVADLGLPRVHFGTQTRDLLVDMYEAGADVVGVSHDIGLDEASKLFDNSVPLQGNINPVLLAGSWPQLSAEAADVIERGKRAPGHVVNLGHGVDKNTDPRVLTRLVEFIHGRQS</sequence>
<protein>
    <recommendedName>
        <fullName evidence="3 7">Uroporphyrinogen decarboxylase</fullName>
        <shortName evidence="7">UPD</shortName>
        <shortName evidence="7">URO-D</shortName>
        <ecNumber evidence="3 7">4.1.1.37</ecNumber>
    </recommendedName>
</protein>
<dbReference type="UniPathway" id="UPA00251">
    <property type="reaction ID" value="UER00321"/>
</dbReference>
<dbReference type="CDD" id="cd06578">
    <property type="entry name" value="HemD"/>
    <property type="match status" value="1"/>
</dbReference>
<comment type="subunit">
    <text evidence="7">Homodimer.</text>
</comment>
<dbReference type="InterPro" id="IPR000257">
    <property type="entry name" value="Uroporphyrinogen_deCOase"/>
</dbReference>
<dbReference type="PROSITE" id="PS00907">
    <property type="entry name" value="UROD_2"/>
    <property type="match status" value="1"/>
</dbReference>
<feature type="binding site" evidence="7">
    <location>
        <begin position="298"/>
        <end position="302"/>
    </location>
    <ligand>
        <name>substrate</name>
    </ligand>
</feature>
<proteinExistence type="inferred from homology"/>
<dbReference type="SUPFAM" id="SSF51726">
    <property type="entry name" value="UROD/MetE-like"/>
    <property type="match status" value="1"/>
</dbReference>
<gene>
    <name evidence="7" type="primary">hemE</name>
    <name evidence="9" type="ORF">HMPREF9306_01658</name>
</gene>
<evidence type="ECO:0000256" key="1">
    <source>
        <dbReference type="ARBA" id="ARBA00004804"/>
    </source>
</evidence>
<feature type="binding site" evidence="7">
    <location>
        <position position="422"/>
    </location>
    <ligand>
        <name>substrate</name>
    </ligand>
</feature>
<dbReference type="EC" id="4.1.1.37" evidence="3 7"/>
<dbReference type="NCBIfam" id="TIGR01464">
    <property type="entry name" value="hemE"/>
    <property type="match status" value="1"/>
</dbReference>
<dbReference type="Gene3D" id="3.20.20.210">
    <property type="match status" value="1"/>
</dbReference>
<dbReference type="GO" id="GO:0004853">
    <property type="term" value="F:uroporphyrinogen decarboxylase activity"/>
    <property type="evidence" value="ECO:0007669"/>
    <property type="project" value="UniProtKB-UniRule"/>
</dbReference>
<keyword evidence="4 7" id="KW-0210">Decarboxylase</keyword>
<keyword evidence="6 7" id="KW-0627">Porphyrin biosynthesis</keyword>
<evidence type="ECO:0000256" key="2">
    <source>
        <dbReference type="ARBA" id="ARBA00009935"/>
    </source>
</evidence>
<dbReference type="PANTHER" id="PTHR21091">
    <property type="entry name" value="METHYLTETRAHYDROFOLATE:HOMOCYSTEINE METHYLTRANSFERASE RELATED"/>
    <property type="match status" value="1"/>
</dbReference>
<dbReference type="Pfam" id="PF01208">
    <property type="entry name" value="URO-D"/>
    <property type="match status" value="1"/>
</dbReference>
<comment type="subcellular location">
    <subcellularLocation>
        <location evidence="7">Cytoplasm</location>
    </subcellularLocation>
</comment>
<dbReference type="InterPro" id="IPR036108">
    <property type="entry name" value="4pyrrol_syn_uPrphyn_synt_sf"/>
</dbReference>
<feature type="binding site" evidence="7">
    <location>
        <position position="477"/>
    </location>
    <ligand>
        <name>substrate</name>
    </ligand>
</feature>
<accession>S2WWG3</accession>
<dbReference type="Proteomes" id="UP000014417">
    <property type="component" value="Unassembled WGS sequence"/>
</dbReference>
<name>S2WWG3_9ACTN</name>
<evidence type="ECO:0000256" key="4">
    <source>
        <dbReference type="ARBA" id="ARBA00022793"/>
    </source>
</evidence>
<comment type="pathway">
    <text evidence="1 7">Porphyrin-containing compound metabolism; protoporphyrin-IX biosynthesis; coproporphyrinogen-III from 5-aminolevulinate: step 4/4.</text>
</comment>
<dbReference type="CDD" id="cd00717">
    <property type="entry name" value="URO-D"/>
    <property type="match status" value="1"/>
</dbReference>
<evidence type="ECO:0000256" key="6">
    <source>
        <dbReference type="ARBA" id="ARBA00023244"/>
    </source>
</evidence>
<organism evidence="9 10">
    <name type="scientific">Propionimicrobium lymphophilum ACS-093-V-SCH5</name>
    <dbReference type="NCBI Taxonomy" id="883161"/>
    <lineage>
        <taxon>Bacteria</taxon>
        <taxon>Bacillati</taxon>
        <taxon>Actinomycetota</taxon>
        <taxon>Actinomycetes</taxon>
        <taxon>Propionibacteriales</taxon>
        <taxon>Propionibacteriaceae</taxon>
        <taxon>Propionimicrobium</taxon>
    </lineage>
</organism>
<comment type="catalytic activity">
    <reaction evidence="7">
        <text>uroporphyrinogen III + 4 H(+) = coproporphyrinogen III + 4 CO2</text>
        <dbReference type="Rhea" id="RHEA:19865"/>
        <dbReference type="ChEBI" id="CHEBI:15378"/>
        <dbReference type="ChEBI" id="CHEBI:16526"/>
        <dbReference type="ChEBI" id="CHEBI:57308"/>
        <dbReference type="ChEBI" id="CHEBI:57309"/>
        <dbReference type="EC" id="4.1.1.37"/>
    </reaction>
</comment>
<dbReference type="InterPro" id="IPR003754">
    <property type="entry name" value="4pyrrol_synth_uPrphyn_synth"/>
</dbReference>
<dbReference type="PANTHER" id="PTHR21091:SF169">
    <property type="entry name" value="UROPORPHYRINOGEN DECARBOXYLASE"/>
    <property type="match status" value="1"/>
</dbReference>
<dbReference type="HOGENOM" id="CLU_029351_0_0_11"/>
<keyword evidence="7" id="KW-0963">Cytoplasm</keyword>
<dbReference type="SUPFAM" id="SSF69618">
    <property type="entry name" value="HemD-like"/>
    <property type="match status" value="1"/>
</dbReference>
<evidence type="ECO:0000256" key="3">
    <source>
        <dbReference type="ARBA" id="ARBA00012288"/>
    </source>
</evidence>
<dbReference type="PATRIC" id="fig|883161.3.peg.1643"/>
<dbReference type="OrthoDB" id="9806656at2"/>
<keyword evidence="10" id="KW-1185">Reference proteome</keyword>
<evidence type="ECO:0000256" key="5">
    <source>
        <dbReference type="ARBA" id="ARBA00023239"/>
    </source>
</evidence>
<evidence type="ECO:0000259" key="8">
    <source>
        <dbReference type="PROSITE" id="PS00907"/>
    </source>
</evidence>
<dbReference type="GO" id="GO:0006782">
    <property type="term" value="P:protoporphyrinogen IX biosynthetic process"/>
    <property type="evidence" value="ECO:0007669"/>
    <property type="project" value="UniProtKB-UniRule"/>
</dbReference>
<comment type="function">
    <text evidence="7">Catalyzes the decarboxylation of four acetate groups of uroporphyrinogen-III to yield coproporphyrinogen-III.</text>
</comment>
<comment type="caution">
    <text evidence="9">The sequence shown here is derived from an EMBL/GenBank/DDBJ whole genome shotgun (WGS) entry which is preliminary data.</text>
</comment>
<dbReference type="GO" id="GO:0004852">
    <property type="term" value="F:uroporphyrinogen-III synthase activity"/>
    <property type="evidence" value="ECO:0007669"/>
    <property type="project" value="InterPro"/>
</dbReference>